<gene>
    <name evidence="2" type="ORF">ACFPER_05920</name>
</gene>
<dbReference type="EMBL" id="JBHSJC010000001">
    <property type="protein sequence ID" value="MFC4828317.1"/>
    <property type="molecule type" value="Genomic_DNA"/>
</dbReference>
<dbReference type="Pfam" id="PF05448">
    <property type="entry name" value="AXE1"/>
    <property type="match status" value="1"/>
</dbReference>
<dbReference type="PANTHER" id="PTHR40111:SF1">
    <property type="entry name" value="CEPHALOSPORIN-C DEACETYLASE"/>
    <property type="match status" value="1"/>
</dbReference>
<evidence type="ECO:0000313" key="2">
    <source>
        <dbReference type="EMBL" id="MFC4828317.1"/>
    </source>
</evidence>
<evidence type="ECO:0000259" key="1">
    <source>
        <dbReference type="Pfam" id="PF05448"/>
    </source>
</evidence>
<name>A0ABV9R4X2_9MICO</name>
<accession>A0ABV9R4X2</accession>
<dbReference type="SUPFAM" id="SSF53474">
    <property type="entry name" value="alpha/beta-Hydrolases"/>
    <property type="match status" value="1"/>
</dbReference>
<keyword evidence="3" id="KW-1185">Reference proteome</keyword>
<sequence length="331" mass="35243">MPRFDLPADELRTYRPEVAEPDDFDEFWASTLAESRALAEPPRLTRVDSPLALVDVFDVEFSGYAGDPVKGWFLVPAGATGPLPAVVEFNGYGGGRGLPHERLGWAAAGYAYFFMDTRGQGSAWGTGGGTPDPHGTGPSFPGFMTRGIHDPAEYYYRRVFTDAVLAIDAVRSLDVVDASRVAVAGGSQGGGIALAAAGLVDGLVGAMPDVPFLCQFERAVGLTDRDPYNEIVRFLSVHRDAAPTAFRTLSYFDGVNFAKRATAPAFVSVALMDPICPPSTVFAMANHHAVGAEVVEYAFNEHEGGQGVHWQRQAEWLAARLAAGSGEATAA</sequence>
<reference evidence="3" key="1">
    <citation type="journal article" date="2019" name="Int. J. Syst. Evol. Microbiol.">
        <title>The Global Catalogue of Microorganisms (GCM) 10K type strain sequencing project: providing services to taxonomists for standard genome sequencing and annotation.</title>
        <authorList>
            <consortium name="The Broad Institute Genomics Platform"/>
            <consortium name="The Broad Institute Genome Sequencing Center for Infectious Disease"/>
            <person name="Wu L."/>
            <person name="Ma J."/>
        </authorList>
    </citation>
    <scope>NUCLEOTIDE SEQUENCE [LARGE SCALE GENOMIC DNA]</scope>
    <source>
        <strain evidence="3">CGMCC 1.12192</strain>
    </source>
</reference>
<dbReference type="Proteomes" id="UP001595960">
    <property type="component" value="Unassembled WGS sequence"/>
</dbReference>
<dbReference type="InterPro" id="IPR039069">
    <property type="entry name" value="CE7"/>
</dbReference>
<dbReference type="RefSeq" id="WP_204391346.1">
    <property type="nucleotide sequence ID" value="NZ_JAFBBW010000001.1"/>
</dbReference>
<comment type="caution">
    <text evidence="2">The sequence shown here is derived from an EMBL/GenBank/DDBJ whole genome shotgun (WGS) entry which is preliminary data.</text>
</comment>
<dbReference type="InterPro" id="IPR008391">
    <property type="entry name" value="AXE1_dom"/>
</dbReference>
<protein>
    <submittedName>
        <fullName evidence="2">Acetylxylan esterase</fullName>
    </submittedName>
</protein>
<dbReference type="PANTHER" id="PTHR40111">
    <property type="entry name" value="CEPHALOSPORIN-C DEACETYLASE"/>
    <property type="match status" value="1"/>
</dbReference>
<evidence type="ECO:0000313" key="3">
    <source>
        <dbReference type="Proteomes" id="UP001595960"/>
    </source>
</evidence>
<dbReference type="Gene3D" id="3.40.50.1820">
    <property type="entry name" value="alpha/beta hydrolase"/>
    <property type="match status" value="1"/>
</dbReference>
<proteinExistence type="predicted"/>
<dbReference type="InterPro" id="IPR029058">
    <property type="entry name" value="AB_hydrolase_fold"/>
</dbReference>
<feature type="domain" description="Acetyl xylan esterase" evidence="1">
    <location>
        <begin position="1"/>
        <end position="318"/>
    </location>
</feature>
<organism evidence="2 3">
    <name type="scientific">Agromyces aurantiacus</name>
    <dbReference type="NCBI Taxonomy" id="165814"/>
    <lineage>
        <taxon>Bacteria</taxon>
        <taxon>Bacillati</taxon>
        <taxon>Actinomycetota</taxon>
        <taxon>Actinomycetes</taxon>
        <taxon>Micrococcales</taxon>
        <taxon>Microbacteriaceae</taxon>
        <taxon>Agromyces</taxon>
    </lineage>
</organism>